<dbReference type="GO" id="GO:0005737">
    <property type="term" value="C:cytoplasm"/>
    <property type="evidence" value="ECO:0007669"/>
    <property type="project" value="TreeGrafter"/>
</dbReference>
<evidence type="ECO:0000256" key="1">
    <source>
        <dbReference type="ARBA" id="ARBA00012770"/>
    </source>
</evidence>
<sequence length="664" mass="77262">MSQQECSQRLSSDLIESQFQKKFTFIRQADWKLPESKTLFTQDAFLDTRLQKQKERLNGVKSKLNDLELEPWSTHTSTQSPSSVIIPKIKETFVAEFVTQAWTKFYECLSSFPLIPKNSPQSLNTLHLCEAPGAFVVALNHFLKTHTEIENWTWCATTLNTYYEGNSFGSMIADDRFMYTTLENWEFGADYTGDITSGKNVDQLVERCSKMGQIDLITADGSVNCTNTPDCQEEIVSHLHYAETVTALRILSLNGNFVLKMFTFFESSSVCLLYLLVYIFKTVTVFKPVTSREGNSEVYVICQNLETRPSQEFLEKMFKNMSNHDTSLFPEATIPQTFFQQLYNCMDMFADLQINVIERNLATYDPRDIKKISPETEQLIQVVFIEFCRRFKLENLPENARITIPNALPNFWRESPRISEGSYTDRVINKCKSDQQILDTHRKRYKRYEESIVTCNNHNFLRCCSTCTISPIYGKRFRKISYSVFVSSGLYHYFLDMARDCVDYSKEDNSPNCRTERRGSLVLIEMKYFCRVHDHPEYFHDTVIEMRNVLKLPDIQKIILVNFCPLSQLSAGLVFLLAMERQSRIQLKCHLGEISIDVSSKYIRETYSNILEIIENLLEKEDSDSILLSLVDIRDIYGNFSYTRLIRCFNNHLVMKMFRDLLAN</sequence>
<proteinExistence type="predicted"/>
<evidence type="ECO:0000313" key="8">
    <source>
        <dbReference type="Proteomes" id="UP000092462"/>
    </source>
</evidence>
<dbReference type="PANTHER" id="PTHR16121:SF2">
    <property type="entry name" value="CAP-SPECIFIC MRNA (NUCLEOSIDE-2'-O-)-METHYLTRANSFERASE 2"/>
    <property type="match status" value="1"/>
</dbReference>
<dbReference type="InterPro" id="IPR002877">
    <property type="entry name" value="RNA_MeTrfase_FtsJ_dom"/>
</dbReference>
<evidence type="ECO:0000256" key="6">
    <source>
        <dbReference type="ARBA" id="ARBA00049477"/>
    </source>
</evidence>
<keyword evidence="3" id="KW-0489">Methyltransferase</keyword>
<dbReference type="EMBL" id="AJVK01029825">
    <property type="status" value="NOT_ANNOTATED_CDS"/>
    <property type="molecule type" value="Genomic_DNA"/>
</dbReference>
<keyword evidence="8" id="KW-1185">Reference proteome</keyword>
<dbReference type="Gene3D" id="3.40.50.12760">
    <property type="match status" value="1"/>
</dbReference>
<keyword evidence="5" id="KW-0949">S-adenosyl-L-methionine</keyword>
<dbReference type="AlphaFoldDB" id="A0A1B0GNV6"/>
<name>A0A1B0GNV6_PHLPP</name>
<dbReference type="Proteomes" id="UP000092462">
    <property type="component" value="Unassembled WGS sequence"/>
</dbReference>
<dbReference type="EnsemblMetazoa" id="PPAI005093-RA">
    <property type="protein sequence ID" value="PPAI005093-PA"/>
    <property type="gene ID" value="PPAI005093"/>
</dbReference>
<accession>A0A1B0GNV6</accession>
<dbReference type="VEuPathDB" id="VectorBase:PPAPM1_006794"/>
<dbReference type="GO" id="GO:0004483">
    <property type="term" value="F:methyltransferase cap1 activity"/>
    <property type="evidence" value="ECO:0007669"/>
    <property type="project" value="TreeGrafter"/>
</dbReference>
<evidence type="ECO:0000256" key="3">
    <source>
        <dbReference type="ARBA" id="ARBA00022603"/>
    </source>
</evidence>
<dbReference type="GO" id="GO:0120550">
    <property type="term" value="F:methyltransferase cap2 activity"/>
    <property type="evidence" value="ECO:0007669"/>
    <property type="project" value="UniProtKB-EC"/>
</dbReference>
<keyword evidence="4" id="KW-0808">Transferase</keyword>
<evidence type="ECO:0000256" key="2">
    <source>
        <dbReference type="ARBA" id="ARBA00021134"/>
    </source>
</evidence>
<dbReference type="GO" id="GO:0032259">
    <property type="term" value="P:methylation"/>
    <property type="evidence" value="ECO:0007669"/>
    <property type="project" value="UniProtKB-KW"/>
</dbReference>
<dbReference type="InterPro" id="IPR025807">
    <property type="entry name" value="Adrift-typ_MeTrfase"/>
</dbReference>
<organism evidence="7 8">
    <name type="scientific">Phlebotomus papatasi</name>
    <name type="common">Sandfly</name>
    <dbReference type="NCBI Taxonomy" id="29031"/>
    <lineage>
        <taxon>Eukaryota</taxon>
        <taxon>Metazoa</taxon>
        <taxon>Ecdysozoa</taxon>
        <taxon>Arthropoda</taxon>
        <taxon>Hexapoda</taxon>
        <taxon>Insecta</taxon>
        <taxon>Pterygota</taxon>
        <taxon>Neoptera</taxon>
        <taxon>Endopterygota</taxon>
        <taxon>Diptera</taxon>
        <taxon>Nematocera</taxon>
        <taxon>Psychodoidea</taxon>
        <taxon>Psychodidae</taxon>
        <taxon>Phlebotomus</taxon>
        <taxon>Phlebotomus</taxon>
    </lineage>
</organism>
<evidence type="ECO:0000313" key="7">
    <source>
        <dbReference type="EnsemblMetazoa" id="PPAI005093-PA"/>
    </source>
</evidence>
<evidence type="ECO:0000256" key="4">
    <source>
        <dbReference type="ARBA" id="ARBA00022679"/>
    </source>
</evidence>
<dbReference type="SUPFAM" id="SSF53335">
    <property type="entry name" value="S-adenosyl-L-methionine-dependent methyltransferases"/>
    <property type="match status" value="1"/>
</dbReference>
<protein>
    <recommendedName>
        <fullName evidence="2">Cap-specific mRNA (nucleoside-2'-O-)-methyltransferase 2</fullName>
        <ecNumber evidence="1">2.1.1.296</ecNumber>
    </recommendedName>
</protein>
<dbReference type="EC" id="2.1.1.296" evidence="1"/>
<dbReference type="GO" id="GO:0006370">
    <property type="term" value="P:7-methylguanosine mRNA capping"/>
    <property type="evidence" value="ECO:0007669"/>
    <property type="project" value="TreeGrafter"/>
</dbReference>
<dbReference type="PROSITE" id="PS51614">
    <property type="entry name" value="SAM_MT_ADRIFT"/>
    <property type="match status" value="1"/>
</dbReference>
<dbReference type="InterPro" id="IPR050851">
    <property type="entry name" value="mRNA_Cap_2O-Ribose_MeTrfase"/>
</dbReference>
<dbReference type="GO" id="GO:0005634">
    <property type="term" value="C:nucleus"/>
    <property type="evidence" value="ECO:0007669"/>
    <property type="project" value="UniProtKB-ARBA"/>
</dbReference>
<dbReference type="Pfam" id="PF01728">
    <property type="entry name" value="FtsJ"/>
    <property type="match status" value="1"/>
</dbReference>
<comment type="catalytic activity">
    <reaction evidence="6">
        <text>a 5'-end (N(7)-methyl 5'-triphosphoguanosine)-(2'-O-methyl-ribonucleoside)-(ribonucleotide) in mRNA + S-adenosyl-L-methionine = a 5'-end (N(7)-methyl 5'-triphosphoguanosine)-(2'-O-methyl-ribonucleoside)-(2'-O-methyl-ribonucleotide) in mRNA + S-adenosyl-L-homocysteine + H(+)</text>
        <dbReference type="Rhea" id="RHEA:67024"/>
        <dbReference type="Rhea" id="RHEA-COMP:17169"/>
        <dbReference type="Rhea" id="RHEA-COMP:17170"/>
        <dbReference type="ChEBI" id="CHEBI:15378"/>
        <dbReference type="ChEBI" id="CHEBI:57856"/>
        <dbReference type="ChEBI" id="CHEBI:59789"/>
        <dbReference type="ChEBI" id="CHEBI:167612"/>
        <dbReference type="ChEBI" id="CHEBI:167614"/>
        <dbReference type="EC" id="2.1.1.296"/>
    </reaction>
</comment>
<dbReference type="PANTHER" id="PTHR16121">
    <property type="entry name" value="CAP-SPECIFIC MRNA (NUCLEOSIDE-2'-O-)-METHYLTRANSFERASE 1-RELATED"/>
    <property type="match status" value="1"/>
</dbReference>
<dbReference type="InterPro" id="IPR029063">
    <property type="entry name" value="SAM-dependent_MTases_sf"/>
</dbReference>
<reference evidence="7" key="1">
    <citation type="submission" date="2022-08" db="UniProtKB">
        <authorList>
            <consortium name="EnsemblMetazoa"/>
        </authorList>
    </citation>
    <scope>IDENTIFICATION</scope>
    <source>
        <strain evidence="7">Israel</strain>
    </source>
</reference>
<dbReference type="EMBL" id="AJVK01029826">
    <property type="status" value="NOT_ANNOTATED_CDS"/>
    <property type="molecule type" value="Genomic_DNA"/>
</dbReference>
<dbReference type="VEuPathDB" id="VectorBase:PPAI005093"/>
<evidence type="ECO:0000256" key="5">
    <source>
        <dbReference type="ARBA" id="ARBA00022691"/>
    </source>
</evidence>